<dbReference type="Proteomes" id="UP000612680">
    <property type="component" value="Chromosome"/>
</dbReference>
<organism evidence="1 2">
    <name type="scientific">Dyadobacter sandarakinus</name>
    <dbReference type="NCBI Taxonomy" id="2747268"/>
    <lineage>
        <taxon>Bacteria</taxon>
        <taxon>Pseudomonadati</taxon>
        <taxon>Bacteroidota</taxon>
        <taxon>Cytophagia</taxon>
        <taxon>Cytophagales</taxon>
        <taxon>Spirosomataceae</taxon>
        <taxon>Dyadobacter</taxon>
    </lineage>
</organism>
<evidence type="ECO:0000313" key="2">
    <source>
        <dbReference type="Proteomes" id="UP000612680"/>
    </source>
</evidence>
<gene>
    <name evidence="1" type="ORF">HWI92_14495</name>
</gene>
<dbReference type="RefSeq" id="WP_204656373.1">
    <property type="nucleotide sequence ID" value="NZ_CP056775.1"/>
</dbReference>
<accession>A0ABX7I7W9</accession>
<evidence type="ECO:0000313" key="1">
    <source>
        <dbReference type="EMBL" id="QRR02030.1"/>
    </source>
</evidence>
<reference evidence="1 2" key="1">
    <citation type="submission" date="2020-06" db="EMBL/GenBank/DDBJ databases">
        <title>Dyadobacter sandarakinus sp. nov., isolated from the soil of the Arctic Yellow River Station.</title>
        <authorList>
            <person name="Zhang Y."/>
            <person name="Peng F."/>
        </authorList>
    </citation>
    <scope>NUCLEOTIDE SEQUENCE [LARGE SCALE GENOMIC DNA]</scope>
    <source>
        <strain evidence="1 2">Q3-56</strain>
    </source>
</reference>
<proteinExistence type="predicted"/>
<name>A0ABX7I7W9_9BACT</name>
<protein>
    <submittedName>
        <fullName evidence="1">Uncharacterized protein</fullName>
    </submittedName>
</protein>
<dbReference type="EMBL" id="CP056775">
    <property type="protein sequence ID" value="QRR02030.1"/>
    <property type="molecule type" value="Genomic_DNA"/>
</dbReference>
<keyword evidence="2" id="KW-1185">Reference proteome</keyword>
<sequence length="197" mass="22288">MMTRNVLWLFGLLFITIIHSCRQKDTLEQKADDWYASLHDNQARIEVKIGDTEFYGQKSLFTGQVTLFEDLFSTTLTDQFQGRMIISMGGKDWYRNKPIIRKVVAENEINASVKMGKIIDQKQMVGEGYMMADGQIEALTFTEDKIVLKITGKAGKYSDFAAPDHYLPVEGLIVYKKPSINTGGLSKEKVFGPNTSK</sequence>